<dbReference type="SUPFAM" id="SSF55424">
    <property type="entry name" value="FAD/NAD-linked reductases, dimerisation (C-terminal) domain"/>
    <property type="match status" value="1"/>
</dbReference>
<evidence type="ECO:0000259" key="6">
    <source>
        <dbReference type="Pfam" id="PF14759"/>
    </source>
</evidence>
<dbReference type="AlphaFoldDB" id="A0A5A7NPB0"/>
<dbReference type="PANTHER" id="PTHR43557:SF2">
    <property type="entry name" value="RIESKE DOMAIN-CONTAINING PROTEIN-RELATED"/>
    <property type="match status" value="1"/>
</dbReference>
<evidence type="ECO:0000313" key="8">
    <source>
        <dbReference type="Proteomes" id="UP000325307"/>
    </source>
</evidence>
<proteinExistence type="predicted"/>
<keyword evidence="4" id="KW-0560">Oxidoreductase</keyword>
<protein>
    <submittedName>
        <fullName evidence="7">Hypothetical rubredoxin/ferredoxin reductase</fullName>
    </submittedName>
</protein>
<comment type="caution">
    <text evidence="7">The sequence shown here is derived from an EMBL/GenBank/DDBJ whole genome shotgun (WGS) entry which is preliminary data.</text>
</comment>
<dbReference type="Pfam" id="PF14759">
    <property type="entry name" value="Reductase_C"/>
    <property type="match status" value="1"/>
</dbReference>
<dbReference type="PRINTS" id="PR00368">
    <property type="entry name" value="FADPNR"/>
</dbReference>
<sequence length="403" mass="42092">MSLNSVTIVGGGMAGFTVAKELRSRGFEGALTIVDPAGLPYDRPPLSKDYLLGKRGAGDIQFAPAAWFEDHKVGVVTGTATALRPDEGAVVLADGTELVADRIVLATGGHARRLPIPGGDLESVVELRTREDADRLRSLLVPGVRLAIVGAGLIGAEVASSALAFGAEVVLIDPVDPPLVPAVGPELARRLHDMHSEHGIKVVTGVPTAIAADGAGHRIQMGEHGSIDADVVLVGIGIVPETALAESAGLDIDNGILVDESQRTSHPNVYAAGDSARTRMADGTLLRRAEHWEHAMFTGKTAAAALLGQDLPVHGASWFWSDRHGVHVEGVGSMAAEGTTIIREDGGKPAIALRVDPQGYLVGCAAIDGGLAVRAARRIIDRRILVDRDKLADPSIDLKKLAR</sequence>
<evidence type="ECO:0000256" key="2">
    <source>
        <dbReference type="ARBA" id="ARBA00022630"/>
    </source>
</evidence>
<organism evidence="7 8">
    <name type="scientific">Zafaria cholistanensis</name>
    <dbReference type="NCBI Taxonomy" id="1682741"/>
    <lineage>
        <taxon>Bacteria</taxon>
        <taxon>Bacillati</taxon>
        <taxon>Actinomycetota</taxon>
        <taxon>Actinomycetes</taxon>
        <taxon>Micrococcales</taxon>
        <taxon>Micrococcaceae</taxon>
        <taxon>Zafaria</taxon>
    </lineage>
</organism>
<feature type="domain" description="Reductase C-terminal" evidence="6">
    <location>
        <begin position="318"/>
        <end position="402"/>
    </location>
</feature>
<name>A0A5A7NPB0_9MICC</name>
<dbReference type="InterPro" id="IPR016156">
    <property type="entry name" value="FAD/NAD-linked_Rdtase_dimer_sf"/>
</dbReference>
<dbReference type="GO" id="GO:0016651">
    <property type="term" value="F:oxidoreductase activity, acting on NAD(P)H"/>
    <property type="evidence" value="ECO:0007669"/>
    <property type="project" value="TreeGrafter"/>
</dbReference>
<keyword evidence="2" id="KW-0285">Flavoprotein</keyword>
<dbReference type="OrthoDB" id="1145at2"/>
<evidence type="ECO:0000256" key="1">
    <source>
        <dbReference type="ARBA" id="ARBA00001974"/>
    </source>
</evidence>
<feature type="domain" description="FAD/NAD(P)-binding" evidence="5">
    <location>
        <begin position="5"/>
        <end position="297"/>
    </location>
</feature>
<dbReference type="EMBL" id="BKDJ01000005">
    <property type="protein sequence ID" value="GER22744.1"/>
    <property type="molecule type" value="Genomic_DNA"/>
</dbReference>
<dbReference type="SUPFAM" id="SSF51905">
    <property type="entry name" value="FAD/NAD(P)-binding domain"/>
    <property type="match status" value="1"/>
</dbReference>
<keyword evidence="8" id="KW-1185">Reference proteome</keyword>
<reference evidence="7 8" key="1">
    <citation type="submission" date="2019-09" db="EMBL/GenBank/DDBJ databases">
        <title>Arthrobacter zafarii sp. nov., a moderately thermotolerant and halotolerant actinobacterium isolated from Cholistan desert soil of Pakistan.</title>
        <authorList>
            <person name="Amin A."/>
            <person name="Ahmed I."/>
            <person name="Khalid N."/>
            <person name="Schumann P."/>
            <person name="Busse H.J."/>
            <person name="Khan I.U."/>
            <person name="Li S."/>
            <person name="Li W.J."/>
        </authorList>
    </citation>
    <scope>NUCLEOTIDE SEQUENCE [LARGE SCALE GENOMIC DNA]</scope>
    <source>
        <strain evidence="7 8">NCCP-1664</strain>
    </source>
</reference>
<dbReference type="Gene3D" id="3.30.390.30">
    <property type="match status" value="1"/>
</dbReference>
<evidence type="ECO:0000256" key="4">
    <source>
        <dbReference type="ARBA" id="ARBA00023002"/>
    </source>
</evidence>
<evidence type="ECO:0000256" key="3">
    <source>
        <dbReference type="ARBA" id="ARBA00022827"/>
    </source>
</evidence>
<dbReference type="Proteomes" id="UP000325307">
    <property type="component" value="Unassembled WGS sequence"/>
</dbReference>
<comment type="cofactor">
    <cofactor evidence="1">
        <name>FAD</name>
        <dbReference type="ChEBI" id="CHEBI:57692"/>
    </cofactor>
</comment>
<dbReference type="InterPro" id="IPR050446">
    <property type="entry name" value="FAD-oxidoreductase/Apoptosis"/>
</dbReference>
<dbReference type="InterPro" id="IPR023753">
    <property type="entry name" value="FAD/NAD-binding_dom"/>
</dbReference>
<dbReference type="InterPro" id="IPR028202">
    <property type="entry name" value="Reductase_C"/>
</dbReference>
<dbReference type="InterPro" id="IPR036188">
    <property type="entry name" value="FAD/NAD-bd_sf"/>
</dbReference>
<dbReference type="RefSeq" id="WP_149956376.1">
    <property type="nucleotide sequence ID" value="NZ_BKDJ01000005.1"/>
</dbReference>
<gene>
    <name evidence="7" type="ORF">NCCP1664_12410</name>
</gene>
<dbReference type="PRINTS" id="PR00411">
    <property type="entry name" value="PNDRDTASEI"/>
</dbReference>
<accession>A0A5A7NPB0</accession>
<dbReference type="PANTHER" id="PTHR43557">
    <property type="entry name" value="APOPTOSIS-INDUCING FACTOR 1"/>
    <property type="match status" value="1"/>
</dbReference>
<keyword evidence="3" id="KW-0274">FAD</keyword>
<evidence type="ECO:0000259" key="5">
    <source>
        <dbReference type="Pfam" id="PF07992"/>
    </source>
</evidence>
<dbReference type="Gene3D" id="3.50.50.60">
    <property type="entry name" value="FAD/NAD(P)-binding domain"/>
    <property type="match status" value="2"/>
</dbReference>
<evidence type="ECO:0000313" key="7">
    <source>
        <dbReference type="EMBL" id="GER22744.1"/>
    </source>
</evidence>
<dbReference type="Pfam" id="PF07992">
    <property type="entry name" value="Pyr_redox_2"/>
    <property type="match status" value="1"/>
</dbReference>
<dbReference type="GO" id="GO:0005737">
    <property type="term" value="C:cytoplasm"/>
    <property type="evidence" value="ECO:0007669"/>
    <property type="project" value="TreeGrafter"/>
</dbReference>